<dbReference type="EMBL" id="LR796945">
    <property type="protein sequence ID" value="CAB4177099.1"/>
    <property type="molecule type" value="Genomic_DNA"/>
</dbReference>
<proteinExistence type="predicted"/>
<organism evidence="6">
    <name type="scientific">uncultured Caudovirales phage</name>
    <dbReference type="NCBI Taxonomy" id="2100421"/>
    <lineage>
        <taxon>Viruses</taxon>
        <taxon>Duplodnaviria</taxon>
        <taxon>Heunggongvirae</taxon>
        <taxon>Uroviricota</taxon>
        <taxon>Caudoviricetes</taxon>
        <taxon>Peduoviridae</taxon>
        <taxon>Maltschvirus</taxon>
        <taxon>Maltschvirus maltsch</taxon>
    </lineage>
</organism>
<dbReference type="EMBL" id="LR797369">
    <property type="protein sequence ID" value="CAB4211187.1"/>
    <property type="molecule type" value="Genomic_DNA"/>
</dbReference>
<dbReference type="EMBL" id="LR797518">
    <property type="protein sequence ID" value="CAB4222848.1"/>
    <property type="molecule type" value="Genomic_DNA"/>
</dbReference>
<dbReference type="EMBL" id="LR798378">
    <property type="protein sequence ID" value="CAB5227835.1"/>
    <property type="molecule type" value="Genomic_DNA"/>
</dbReference>
<dbReference type="EMBL" id="LR796860">
    <property type="protein sequence ID" value="CAB4170978.1"/>
    <property type="molecule type" value="Genomic_DNA"/>
</dbReference>
<dbReference type="EMBL" id="LR797021">
    <property type="protein sequence ID" value="CAB4182306.1"/>
    <property type="molecule type" value="Genomic_DNA"/>
</dbReference>
<evidence type="ECO:0000313" key="2">
    <source>
        <dbReference type="EMBL" id="CAB4177099.1"/>
    </source>
</evidence>
<evidence type="ECO:0000313" key="7">
    <source>
        <dbReference type="EMBL" id="CAB5227835.1"/>
    </source>
</evidence>
<reference evidence="6" key="1">
    <citation type="submission" date="2020-05" db="EMBL/GenBank/DDBJ databases">
        <authorList>
            <person name="Chiriac C."/>
            <person name="Salcher M."/>
            <person name="Ghai R."/>
            <person name="Kavagutti S V."/>
        </authorList>
    </citation>
    <scope>NUCLEOTIDE SEQUENCE</scope>
</reference>
<evidence type="ECO:0000313" key="1">
    <source>
        <dbReference type="EMBL" id="CAB4170978.1"/>
    </source>
</evidence>
<name>A0A6J5T5K7_9CAUD</name>
<evidence type="ECO:0000313" key="3">
    <source>
        <dbReference type="EMBL" id="CAB4182306.1"/>
    </source>
</evidence>
<sequence length="88" mass="10865">MDYCDRCKYSHKIENDITWDTGCETMLQEEKRVNEQSARSWVHQHREYTFWRDAKESWLEQENNIECRRFPQFVIRKKLDGCGEWKMG</sequence>
<dbReference type="EMBL" id="LR797157">
    <property type="protein sequence ID" value="CAB4190838.1"/>
    <property type="molecule type" value="Genomic_DNA"/>
</dbReference>
<protein>
    <submittedName>
        <fullName evidence="6">Uncharacterized protein</fullName>
    </submittedName>
</protein>
<evidence type="ECO:0000313" key="6">
    <source>
        <dbReference type="EMBL" id="CAB4222848.1"/>
    </source>
</evidence>
<gene>
    <name evidence="3" type="ORF">UFOVP1065_209</name>
    <name evidence="4" type="ORF">UFOVP1198_178</name>
    <name evidence="5" type="ORF">UFOVP1418_170</name>
    <name evidence="7" type="ORF">UFOVP1524_213</name>
    <name evidence="6" type="ORF">UFOVP1651_213</name>
    <name evidence="1" type="ORF">UFOVP908_191</name>
    <name evidence="2" type="ORF">UFOVP990_178</name>
</gene>
<accession>A0A6J5T5K7</accession>
<evidence type="ECO:0000313" key="5">
    <source>
        <dbReference type="EMBL" id="CAB4211187.1"/>
    </source>
</evidence>
<evidence type="ECO:0000313" key="4">
    <source>
        <dbReference type="EMBL" id="CAB4190838.1"/>
    </source>
</evidence>